<keyword evidence="4" id="KW-1185">Reference proteome</keyword>
<evidence type="ECO:0000313" key="3">
    <source>
        <dbReference type="EMBL" id="KAJ8434383.1"/>
    </source>
</evidence>
<dbReference type="PANTHER" id="PTHR46929:SF23">
    <property type="entry name" value="L10-INTERACTING MYB DOMAIN-CONTAINING PROTEIN-LIKE"/>
    <property type="match status" value="1"/>
</dbReference>
<name>A0A9Q1Q9X6_9CARY</name>
<dbReference type="AlphaFoldDB" id="A0A9Q1Q9X6"/>
<dbReference type="InterPro" id="IPR024752">
    <property type="entry name" value="Myb/SANT-like_dom"/>
</dbReference>
<gene>
    <name evidence="3" type="ORF">Cgig2_014230</name>
</gene>
<evidence type="ECO:0000313" key="4">
    <source>
        <dbReference type="Proteomes" id="UP001153076"/>
    </source>
</evidence>
<feature type="domain" description="Myb/SANT-like" evidence="2">
    <location>
        <begin position="1"/>
        <end position="89"/>
    </location>
</feature>
<organism evidence="3 4">
    <name type="scientific">Carnegiea gigantea</name>
    <dbReference type="NCBI Taxonomy" id="171969"/>
    <lineage>
        <taxon>Eukaryota</taxon>
        <taxon>Viridiplantae</taxon>
        <taxon>Streptophyta</taxon>
        <taxon>Embryophyta</taxon>
        <taxon>Tracheophyta</taxon>
        <taxon>Spermatophyta</taxon>
        <taxon>Magnoliopsida</taxon>
        <taxon>eudicotyledons</taxon>
        <taxon>Gunneridae</taxon>
        <taxon>Pentapetalae</taxon>
        <taxon>Caryophyllales</taxon>
        <taxon>Cactineae</taxon>
        <taxon>Cactaceae</taxon>
        <taxon>Cactoideae</taxon>
        <taxon>Echinocereeae</taxon>
        <taxon>Carnegiea</taxon>
    </lineage>
</organism>
<dbReference type="EMBL" id="JAKOGI010000480">
    <property type="protein sequence ID" value="KAJ8434383.1"/>
    <property type="molecule type" value="Genomic_DNA"/>
</dbReference>
<reference evidence="3" key="1">
    <citation type="submission" date="2022-04" db="EMBL/GenBank/DDBJ databases">
        <title>Carnegiea gigantea Genome sequencing and assembly v2.</title>
        <authorList>
            <person name="Copetti D."/>
            <person name="Sanderson M.J."/>
            <person name="Burquez A."/>
            <person name="Wojciechowski M.F."/>
        </authorList>
    </citation>
    <scope>NUCLEOTIDE SEQUENCE</scope>
    <source>
        <strain evidence="3">SGP5-SGP5p</strain>
        <tissue evidence="3">Aerial part</tissue>
    </source>
</reference>
<dbReference type="Pfam" id="PF12776">
    <property type="entry name" value="Myb_DNA-bind_3"/>
    <property type="match status" value="1"/>
</dbReference>
<dbReference type="Proteomes" id="UP001153076">
    <property type="component" value="Unassembled WGS sequence"/>
</dbReference>
<evidence type="ECO:0000256" key="1">
    <source>
        <dbReference type="SAM" id="MobiDB-lite"/>
    </source>
</evidence>
<dbReference type="OrthoDB" id="1301570at2759"/>
<protein>
    <recommendedName>
        <fullName evidence="2">Myb/SANT-like domain-containing protein</fullName>
    </recommendedName>
</protein>
<dbReference type="PANTHER" id="PTHR46929">
    <property type="entry name" value="EXPRESSED PROTEIN"/>
    <property type="match status" value="1"/>
</dbReference>
<evidence type="ECO:0000259" key="2">
    <source>
        <dbReference type="Pfam" id="PF12776"/>
    </source>
</evidence>
<feature type="region of interest" description="Disordered" evidence="1">
    <location>
        <begin position="144"/>
        <end position="178"/>
    </location>
</feature>
<proteinExistence type="predicted"/>
<feature type="compositionally biased region" description="Basic and acidic residues" evidence="1">
    <location>
        <begin position="166"/>
        <end position="176"/>
    </location>
</feature>
<sequence length="195" mass="22035">MSKELLKFLADEVKKENQPNNTFKSSSIVAVVDTISKKFNVKCLPDHIDNHLRTVKTAWGIIAKLRNQSGCGWDENMRMIHMSPDVHNTYVEANPTHEKYLNKKIDMYDEMTTVVGKDIARDSGAKSFDDVEIQSLGAVNLEEKGDGDDEFVKENDKQSTSSAPLESRKSRNRTRDDDLELQNISIQMAEVAMAL</sequence>
<comment type="caution">
    <text evidence="3">The sequence shown here is derived from an EMBL/GenBank/DDBJ whole genome shotgun (WGS) entry which is preliminary data.</text>
</comment>
<accession>A0A9Q1Q9X6</accession>